<keyword evidence="4 6" id="KW-0732">Signal</keyword>
<dbReference type="PROSITE" id="PS51257">
    <property type="entry name" value="PROKAR_LIPOPROTEIN"/>
    <property type="match status" value="1"/>
</dbReference>
<evidence type="ECO:0000256" key="4">
    <source>
        <dbReference type="ARBA" id="ARBA00022729"/>
    </source>
</evidence>
<keyword evidence="6" id="KW-1003">Cell membrane</keyword>
<organism evidence="7 8">
    <name type="scientific">Carnobacterium iners</name>
    <dbReference type="NCBI Taxonomy" id="1073423"/>
    <lineage>
        <taxon>Bacteria</taxon>
        <taxon>Bacillati</taxon>
        <taxon>Bacillota</taxon>
        <taxon>Bacilli</taxon>
        <taxon>Lactobacillales</taxon>
        <taxon>Carnobacteriaceae</taxon>
        <taxon>Carnobacterium</taxon>
    </lineage>
</organism>
<evidence type="ECO:0000256" key="1">
    <source>
        <dbReference type="ARBA" id="ARBA00008520"/>
    </source>
</evidence>
<gene>
    <name evidence="7" type="ORF">SAMN04488700_1752</name>
</gene>
<dbReference type="InterPro" id="IPR006060">
    <property type="entry name" value="Maltose/Cyclodextrin-bd"/>
</dbReference>
<evidence type="ECO:0000256" key="3">
    <source>
        <dbReference type="ARBA" id="ARBA00022597"/>
    </source>
</evidence>
<accession>A0A1X7NDR6</accession>
<dbReference type="Gene3D" id="3.40.190.10">
    <property type="entry name" value="Periplasmic binding protein-like II"/>
    <property type="match status" value="2"/>
</dbReference>
<dbReference type="SUPFAM" id="SSF53850">
    <property type="entry name" value="Periplasmic binding protein-like II"/>
    <property type="match status" value="1"/>
</dbReference>
<dbReference type="OrthoDB" id="9766758at2"/>
<keyword evidence="2 6" id="KW-0813">Transport</keyword>
<keyword evidence="6" id="KW-0449">Lipoprotein</keyword>
<dbReference type="EMBL" id="FXBJ01000002">
    <property type="protein sequence ID" value="SMH35060.1"/>
    <property type="molecule type" value="Genomic_DNA"/>
</dbReference>
<dbReference type="InterPro" id="IPR006059">
    <property type="entry name" value="SBP"/>
</dbReference>
<sequence>MKKSNWKKYAVGLVSASALLLVACGGGSGSDTDASDSKDGAGSTELNIAVDTGYIDYINEIKADFEKEHDVKIKITERDMFEQLEALPLDGPAGSAPDIMMSAYDRIGPLGQQGHLAEVTLGNEAQFNDTDKAQVTIDGKIFGEPAVIETLVLYYNKDLIEKAPETFKEVEALAKDEKYNFEGEAGKNTGFLAKWTDFYFSYGLVAGYGGYVFGEDGTDASDIGLNSDGAVEAITYATDWFQNVWPQGMLDITSSDAFITDQFLAGKVAAFIGGPWQAQALQEAGVNYGVATIPTLNNGEEYQAFGGGKGWVVSNYSKNKEVSQAWLDYVTTTENQNKFYDATNEIPANQESREYATGKDDELTSAVIAQYKEAQPMPNIPEMAEVWAGAENLMFDAASGNKTPKESADESVKMISESIEQKYTKE</sequence>
<dbReference type="PANTHER" id="PTHR30061:SF50">
    <property type="entry name" value="MALTOSE_MALTODEXTRIN-BINDING PERIPLASMIC PROTEIN"/>
    <property type="match status" value="1"/>
</dbReference>
<comment type="similarity">
    <text evidence="1 6">Belongs to the bacterial solute-binding protein 1 family.</text>
</comment>
<dbReference type="Proteomes" id="UP000193435">
    <property type="component" value="Unassembled WGS sequence"/>
</dbReference>
<feature type="chain" id="PRO_5039755653" description="Maltodextrin-binding protein" evidence="6">
    <location>
        <begin position="24"/>
        <end position="426"/>
    </location>
</feature>
<dbReference type="GO" id="GO:0055052">
    <property type="term" value="C:ATP-binding cassette (ABC) transporter complex, substrate-binding subunit-containing"/>
    <property type="evidence" value="ECO:0007669"/>
    <property type="project" value="TreeGrafter"/>
</dbReference>
<keyword evidence="6" id="KW-0472">Membrane</keyword>
<dbReference type="Pfam" id="PF13416">
    <property type="entry name" value="SBP_bac_8"/>
    <property type="match status" value="1"/>
</dbReference>
<evidence type="ECO:0000313" key="7">
    <source>
        <dbReference type="EMBL" id="SMH35060.1"/>
    </source>
</evidence>
<keyword evidence="8" id="KW-1185">Reference proteome</keyword>
<dbReference type="GO" id="GO:0042956">
    <property type="term" value="P:maltodextrin transmembrane transport"/>
    <property type="evidence" value="ECO:0007669"/>
    <property type="project" value="TreeGrafter"/>
</dbReference>
<dbReference type="AlphaFoldDB" id="A0A1X7NDR6"/>
<dbReference type="GO" id="GO:0015144">
    <property type="term" value="F:carbohydrate transmembrane transporter activity"/>
    <property type="evidence" value="ECO:0007669"/>
    <property type="project" value="InterPro"/>
</dbReference>
<protein>
    <recommendedName>
        <fullName evidence="5 6">Maltodextrin-binding protein</fullName>
    </recommendedName>
</protein>
<dbReference type="PANTHER" id="PTHR30061">
    <property type="entry name" value="MALTOSE-BINDING PERIPLASMIC PROTEIN"/>
    <property type="match status" value="1"/>
</dbReference>
<evidence type="ECO:0000256" key="5">
    <source>
        <dbReference type="ARBA" id="ARBA00030303"/>
    </source>
</evidence>
<evidence type="ECO:0000256" key="2">
    <source>
        <dbReference type="ARBA" id="ARBA00022448"/>
    </source>
</evidence>
<proteinExistence type="inferred from homology"/>
<reference evidence="7 8" key="1">
    <citation type="submission" date="2017-04" db="EMBL/GenBank/DDBJ databases">
        <authorList>
            <person name="Afonso C.L."/>
            <person name="Miller P.J."/>
            <person name="Scott M.A."/>
            <person name="Spackman E."/>
            <person name="Goraichik I."/>
            <person name="Dimitrov K.M."/>
            <person name="Suarez D.L."/>
            <person name="Swayne D.E."/>
        </authorList>
    </citation>
    <scope>NUCLEOTIDE SEQUENCE [LARGE SCALE GENOMIC DNA]</scope>
    <source>
        <strain evidence="7 8">LMG26642</strain>
    </source>
</reference>
<dbReference type="GO" id="GO:1901982">
    <property type="term" value="F:maltose binding"/>
    <property type="evidence" value="ECO:0007669"/>
    <property type="project" value="TreeGrafter"/>
</dbReference>
<name>A0A1X7NDR6_9LACT</name>
<dbReference type="PROSITE" id="PS01037">
    <property type="entry name" value="SBP_BACTERIAL_1"/>
    <property type="match status" value="1"/>
</dbReference>
<comment type="subcellular location">
    <subcellularLocation>
        <location evidence="6">Cell membrane</location>
        <topology evidence="6">Lipid-anchor</topology>
    </subcellularLocation>
</comment>
<dbReference type="RefSeq" id="WP_085559866.1">
    <property type="nucleotide sequence ID" value="NZ_FOAH01000027.1"/>
</dbReference>
<dbReference type="PRINTS" id="PR00181">
    <property type="entry name" value="MALTOSEBP"/>
</dbReference>
<dbReference type="InterPro" id="IPR006061">
    <property type="entry name" value="SBP_1_CS"/>
</dbReference>
<dbReference type="STRING" id="1073423.SAMN04488700_1752"/>
<feature type="signal peptide" evidence="6">
    <location>
        <begin position="1"/>
        <end position="23"/>
    </location>
</feature>
<keyword evidence="3 6" id="KW-0762">Sugar transport</keyword>
<evidence type="ECO:0000313" key="8">
    <source>
        <dbReference type="Proteomes" id="UP000193435"/>
    </source>
</evidence>
<dbReference type="GO" id="GO:0015768">
    <property type="term" value="P:maltose transport"/>
    <property type="evidence" value="ECO:0007669"/>
    <property type="project" value="TreeGrafter"/>
</dbReference>
<evidence type="ECO:0000256" key="6">
    <source>
        <dbReference type="RuleBase" id="RU365005"/>
    </source>
</evidence>